<evidence type="ECO:0000313" key="2">
    <source>
        <dbReference type="EMBL" id="ABB05781.1"/>
    </source>
</evidence>
<evidence type="ECO:0000313" key="3">
    <source>
        <dbReference type="Proteomes" id="UP000002705"/>
    </source>
</evidence>
<name>Q39P35_BURL3</name>
<feature type="region of interest" description="Disordered" evidence="1">
    <location>
        <begin position="70"/>
        <end position="96"/>
    </location>
</feature>
<dbReference type="AlphaFoldDB" id="Q39P35"/>
<proteinExistence type="predicted"/>
<dbReference type="PATRIC" id="fig|482957.22.peg.7252"/>
<sequence length="96" mass="10685">MSRGSRGTGRTRRRFLSGEAAAISRARTRAMFCVNVDGLASLSEDVCRIESCLAERDRFDSEVMTTLASRRARTDRAEPADARVARSRRHDVTTHG</sequence>
<dbReference type="EMBL" id="CP000150">
    <property type="protein sequence ID" value="ABB05781.1"/>
    <property type="molecule type" value="Genomic_DNA"/>
</dbReference>
<dbReference type="KEGG" id="bur:Bcep18194_C6732"/>
<organism evidence="2 3">
    <name type="scientific">Burkholderia lata (strain ATCC 17760 / DSM 23089 / LMG 22485 / NCIMB 9086 / R18194 / 383)</name>
    <dbReference type="NCBI Taxonomy" id="482957"/>
    <lineage>
        <taxon>Bacteria</taxon>
        <taxon>Pseudomonadati</taxon>
        <taxon>Pseudomonadota</taxon>
        <taxon>Betaproteobacteria</taxon>
        <taxon>Burkholderiales</taxon>
        <taxon>Burkholderiaceae</taxon>
        <taxon>Burkholderia</taxon>
        <taxon>Burkholderia cepacia complex</taxon>
    </lineage>
</organism>
<dbReference type="HOGENOM" id="CLU_2354383_0_0_4"/>
<dbReference type="Proteomes" id="UP000002705">
    <property type="component" value="Chromosome 3"/>
</dbReference>
<evidence type="ECO:0000256" key="1">
    <source>
        <dbReference type="SAM" id="MobiDB-lite"/>
    </source>
</evidence>
<keyword evidence="3" id="KW-1185">Reference proteome</keyword>
<reference evidence="2" key="1">
    <citation type="submission" date="2009-01" db="EMBL/GenBank/DDBJ databases">
        <title>Complete sequence of chromosome 3 of Burkholderia sp. 383.</title>
        <authorList>
            <consortium name="US DOE Joint Genome Institute"/>
            <person name="Copeland A."/>
            <person name="Lucas S."/>
            <person name="Lapidus A."/>
            <person name="Barry K."/>
            <person name="Detter J.C."/>
            <person name="Glavina T."/>
            <person name="Hammon N."/>
            <person name="Israni S."/>
            <person name="Pitluck S."/>
            <person name="Chain P."/>
            <person name="Malfatti S."/>
            <person name="Shin M."/>
            <person name="Vergez L."/>
            <person name="Schmutz J."/>
            <person name="Larimer F."/>
            <person name="Land M."/>
            <person name="Kyrpides N."/>
            <person name="Lykidis A."/>
            <person name="Richardson P."/>
        </authorList>
    </citation>
    <scope>NUCLEOTIDE SEQUENCE</scope>
    <source>
        <strain evidence="2">383</strain>
    </source>
</reference>
<feature type="compositionally biased region" description="Basic and acidic residues" evidence="1">
    <location>
        <begin position="72"/>
        <end position="96"/>
    </location>
</feature>
<accession>Q39P35</accession>
<gene>
    <name evidence="2" type="ordered locus">Bcep18194_C6732</name>
</gene>
<protein>
    <submittedName>
        <fullName evidence="2">Uncharacterized protein</fullName>
    </submittedName>
</protein>